<evidence type="ECO:0000313" key="2">
    <source>
        <dbReference type="Proteomes" id="UP000789702"/>
    </source>
</evidence>
<evidence type="ECO:0000313" key="1">
    <source>
        <dbReference type="EMBL" id="CAG8452229.1"/>
    </source>
</evidence>
<comment type="caution">
    <text evidence="1">The sequence shown here is derived from an EMBL/GenBank/DDBJ whole genome shotgun (WGS) entry which is preliminary data.</text>
</comment>
<proteinExistence type="predicted"/>
<dbReference type="EMBL" id="CAJVPU010000492">
    <property type="protein sequence ID" value="CAG8452229.1"/>
    <property type="molecule type" value="Genomic_DNA"/>
</dbReference>
<organism evidence="1 2">
    <name type="scientific">Dentiscutata heterogama</name>
    <dbReference type="NCBI Taxonomy" id="1316150"/>
    <lineage>
        <taxon>Eukaryota</taxon>
        <taxon>Fungi</taxon>
        <taxon>Fungi incertae sedis</taxon>
        <taxon>Mucoromycota</taxon>
        <taxon>Glomeromycotina</taxon>
        <taxon>Glomeromycetes</taxon>
        <taxon>Diversisporales</taxon>
        <taxon>Gigasporaceae</taxon>
        <taxon>Dentiscutata</taxon>
    </lineage>
</organism>
<name>A0ACA9K4W1_9GLOM</name>
<dbReference type="Proteomes" id="UP000789702">
    <property type="component" value="Unassembled WGS sequence"/>
</dbReference>
<accession>A0ACA9K4W1</accession>
<keyword evidence="2" id="KW-1185">Reference proteome</keyword>
<sequence length="58" mass="6683">MPDSPHEGEELHLPGLQDLILEKYVDYAGYTHNTVDRYIECNDNSLELSAIENMFQTL</sequence>
<reference evidence="1" key="1">
    <citation type="submission" date="2021-06" db="EMBL/GenBank/DDBJ databases">
        <authorList>
            <person name="Kallberg Y."/>
            <person name="Tangrot J."/>
            <person name="Rosling A."/>
        </authorList>
    </citation>
    <scope>NUCLEOTIDE SEQUENCE</scope>
    <source>
        <strain evidence="1">IL203A</strain>
    </source>
</reference>
<gene>
    <name evidence="1" type="ORF">DHETER_LOCUS888</name>
</gene>
<protein>
    <submittedName>
        <fullName evidence="1">15433_t:CDS:1</fullName>
    </submittedName>
</protein>